<gene>
    <name evidence="4" type="ORF">E0H26_09715</name>
</gene>
<keyword evidence="5" id="KW-1185">Reference proteome</keyword>
<dbReference type="PROSITE" id="PS01183">
    <property type="entry name" value="UBIE_1"/>
    <property type="match status" value="1"/>
</dbReference>
<dbReference type="EC" id="2.1.1.-" evidence="4"/>
<dbReference type="PROSITE" id="PS01184">
    <property type="entry name" value="UBIE_2"/>
    <property type="match status" value="1"/>
</dbReference>
<dbReference type="EMBL" id="SJJR01000005">
    <property type="protein sequence ID" value="TCB97871.1"/>
    <property type="molecule type" value="Genomic_DNA"/>
</dbReference>
<dbReference type="InterPro" id="IPR004033">
    <property type="entry name" value="UbiE/COQ5_MeTrFase"/>
</dbReference>
<dbReference type="RefSeq" id="WP_131303250.1">
    <property type="nucleotide sequence ID" value="NZ_SJJR01000005.1"/>
</dbReference>
<dbReference type="Gene3D" id="3.40.50.150">
    <property type="entry name" value="Vaccinia Virus protein VP39"/>
    <property type="match status" value="1"/>
</dbReference>
<evidence type="ECO:0000313" key="5">
    <source>
        <dbReference type="Proteomes" id="UP000292274"/>
    </source>
</evidence>
<reference evidence="4 5" key="1">
    <citation type="submission" date="2019-02" db="EMBL/GenBank/DDBJ databases">
        <title>Jishengella sp. nov., isolated from a root of Zingiber montanum.</title>
        <authorList>
            <person name="Kuncharoen N."/>
            <person name="Kudo T."/>
            <person name="Masahiro Y."/>
            <person name="Ohkuma M."/>
            <person name="Tanasupawat S."/>
        </authorList>
    </citation>
    <scope>NUCLEOTIDE SEQUENCE [LARGE SCALE GENOMIC DNA]</scope>
    <source>
        <strain evidence="4 5">PLAI 1-1</strain>
    </source>
</reference>
<sequence length="246" mass="27268">MTPTPSRVRPRTPQEMFDRAAPYYDRFNSLLSMGSDRRWRRAVAREVDPLRRPRVLDVATGTGSVALAIVEQARRTGGRASVWGVDLNAAMLAVARRRTAAATSGSVHLVRAAAHRIPFPDQSFDAATIAFAIDDVEEREECGRELFRVLRPGGRLIVLELGLPPGPVMGRLYQGVLALMSLAGRIRRVDGYRHLREEISTYRGADAVRDLLTGVGFGGYRRRLLTRGIAVLHVAERPDTRTSGRE</sequence>
<dbReference type="GO" id="GO:0032259">
    <property type="term" value="P:methylation"/>
    <property type="evidence" value="ECO:0007669"/>
    <property type="project" value="UniProtKB-KW"/>
</dbReference>
<comment type="caution">
    <text evidence="4">The sequence shown here is derived from an EMBL/GenBank/DDBJ whole genome shotgun (WGS) entry which is preliminary data.</text>
</comment>
<dbReference type="Proteomes" id="UP000292274">
    <property type="component" value="Unassembled WGS sequence"/>
</dbReference>
<evidence type="ECO:0000313" key="4">
    <source>
        <dbReference type="EMBL" id="TCB97871.1"/>
    </source>
</evidence>
<keyword evidence="1 4" id="KW-0489">Methyltransferase</keyword>
<evidence type="ECO:0000256" key="1">
    <source>
        <dbReference type="ARBA" id="ARBA00022603"/>
    </source>
</evidence>
<dbReference type="InterPro" id="IPR023576">
    <property type="entry name" value="UbiE/COQ5_MeTrFase_CS"/>
</dbReference>
<dbReference type="AlphaFoldDB" id="A0A4R0GQK2"/>
<dbReference type="CDD" id="cd02440">
    <property type="entry name" value="AdoMet_MTases"/>
    <property type="match status" value="1"/>
</dbReference>
<protein>
    <submittedName>
        <fullName evidence="4">Ubiquinone/menaquinone biosynthesis methyltransferase</fullName>
        <ecNumber evidence="4">2.1.1.-</ecNumber>
    </submittedName>
</protein>
<dbReference type="GO" id="GO:0042181">
    <property type="term" value="P:ketone biosynthetic process"/>
    <property type="evidence" value="ECO:0007669"/>
    <property type="project" value="UniProtKB-ARBA"/>
</dbReference>
<organism evidence="4 5">
    <name type="scientific">Micromonospora zingiberis</name>
    <dbReference type="NCBI Taxonomy" id="2053011"/>
    <lineage>
        <taxon>Bacteria</taxon>
        <taxon>Bacillati</taxon>
        <taxon>Actinomycetota</taxon>
        <taxon>Actinomycetes</taxon>
        <taxon>Micromonosporales</taxon>
        <taxon>Micromonosporaceae</taxon>
        <taxon>Micromonospora</taxon>
    </lineage>
</organism>
<dbReference type="SUPFAM" id="SSF53335">
    <property type="entry name" value="S-adenosyl-L-methionine-dependent methyltransferases"/>
    <property type="match status" value="1"/>
</dbReference>
<accession>A0A4R0GQK2</accession>
<keyword evidence="2 4" id="KW-0808">Transferase</keyword>
<dbReference type="NCBIfam" id="TIGR01934">
    <property type="entry name" value="MenG_MenH_UbiE"/>
    <property type="match status" value="1"/>
</dbReference>
<keyword evidence="4" id="KW-0830">Ubiquinone</keyword>
<proteinExistence type="predicted"/>
<dbReference type="PANTHER" id="PTHR43591:SF24">
    <property type="entry name" value="2-METHOXY-6-POLYPRENYL-1,4-BENZOQUINOL METHYLASE, MITOCHONDRIAL"/>
    <property type="match status" value="1"/>
</dbReference>
<keyword evidence="3" id="KW-0949">S-adenosyl-L-methionine</keyword>
<evidence type="ECO:0000256" key="2">
    <source>
        <dbReference type="ARBA" id="ARBA00022679"/>
    </source>
</evidence>
<dbReference type="InterPro" id="IPR029063">
    <property type="entry name" value="SAM-dependent_MTases_sf"/>
</dbReference>
<dbReference type="PANTHER" id="PTHR43591">
    <property type="entry name" value="METHYLTRANSFERASE"/>
    <property type="match status" value="1"/>
</dbReference>
<dbReference type="OrthoDB" id="9808140at2"/>
<dbReference type="GO" id="GO:0008168">
    <property type="term" value="F:methyltransferase activity"/>
    <property type="evidence" value="ECO:0007669"/>
    <property type="project" value="UniProtKB-KW"/>
</dbReference>
<dbReference type="Pfam" id="PF01209">
    <property type="entry name" value="Ubie_methyltran"/>
    <property type="match status" value="1"/>
</dbReference>
<dbReference type="PROSITE" id="PS51608">
    <property type="entry name" value="SAM_MT_UBIE"/>
    <property type="match status" value="1"/>
</dbReference>
<evidence type="ECO:0000256" key="3">
    <source>
        <dbReference type="ARBA" id="ARBA00022691"/>
    </source>
</evidence>
<name>A0A4R0GQK2_9ACTN</name>